<dbReference type="OrthoDB" id="61113at2759"/>
<dbReference type="AlphaFoldDB" id="A0A1M2VWB1"/>
<dbReference type="GO" id="GO:0016747">
    <property type="term" value="F:acyltransferase activity, transferring groups other than amino-acyl groups"/>
    <property type="evidence" value="ECO:0007669"/>
    <property type="project" value="InterPro"/>
</dbReference>
<dbReference type="EMBL" id="MNAD01000557">
    <property type="protein sequence ID" value="OJT11899.1"/>
    <property type="molecule type" value="Genomic_DNA"/>
</dbReference>
<protein>
    <recommendedName>
        <fullName evidence="2">N-acetyltransferase domain-containing protein</fullName>
    </recommendedName>
</protein>
<sequence length="227" mass="25048">MRFSLTVNWKVLFASAAGLAAVSLARALPVEQLAAAVIAEPTFAAAVSGRQDLAPLMARAVIRPLALVSGELYTAKDAQGELVGFTLWAPPGRSAFDTPEQLEMGFNEFLGHVDEEGRAFQMQVNGEVVPKFLEESLGIENAELDCYLCWFAMVREDYQRKGVCRALFDLTYEKAKATGATLALLTGTESNVAVYEKLGFKERGRQKFESPWAEWTFYCMARDANNE</sequence>
<keyword evidence="1" id="KW-0732">Signal</keyword>
<name>A0A1M2VWB1_TRAPU</name>
<feature type="chain" id="PRO_5009890645" description="N-acetyltransferase domain-containing protein" evidence="1">
    <location>
        <begin position="28"/>
        <end position="227"/>
    </location>
</feature>
<dbReference type="PROSITE" id="PS51186">
    <property type="entry name" value="GNAT"/>
    <property type="match status" value="1"/>
</dbReference>
<dbReference type="PANTHER" id="PTHR42791">
    <property type="entry name" value="GNAT FAMILY ACETYLTRANSFERASE"/>
    <property type="match status" value="1"/>
</dbReference>
<dbReference type="InterPro" id="IPR052523">
    <property type="entry name" value="Trichothecene_AcTrans"/>
</dbReference>
<feature type="domain" description="N-acetyltransferase" evidence="2">
    <location>
        <begin position="60"/>
        <end position="225"/>
    </location>
</feature>
<gene>
    <name evidence="3" type="ORF">TRAPUB_11545</name>
</gene>
<dbReference type="InterPro" id="IPR000182">
    <property type="entry name" value="GNAT_dom"/>
</dbReference>
<keyword evidence="4" id="KW-1185">Reference proteome</keyword>
<comment type="caution">
    <text evidence="3">The sequence shown here is derived from an EMBL/GenBank/DDBJ whole genome shotgun (WGS) entry which is preliminary data.</text>
</comment>
<evidence type="ECO:0000313" key="3">
    <source>
        <dbReference type="EMBL" id="OJT11899.1"/>
    </source>
</evidence>
<organism evidence="3 4">
    <name type="scientific">Trametes pubescens</name>
    <name type="common">White-rot fungus</name>
    <dbReference type="NCBI Taxonomy" id="154538"/>
    <lineage>
        <taxon>Eukaryota</taxon>
        <taxon>Fungi</taxon>
        <taxon>Dikarya</taxon>
        <taxon>Basidiomycota</taxon>
        <taxon>Agaricomycotina</taxon>
        <taxon>Agaricomycetes</taxon>
        <taxon>Polyporales</taxon>
        <taxon>Polyporaceae</taxon>
        <taxon>Trametes</taxon>
    </lineage>
</organism>
<accession>A0A1M2VWB1</accession>
<feature type="signal peptide" evidence="1">
    <location>
        <begin position="1"/>
        <end position="27"/>
    </location>
</feature>
<dbReference type="CDD" id="cd04301">
    <property type="entry name" value="NAT_SF"/>
    <property type="match status" value="1"/>
</dbReference>
<dbReference type="Pfam" id="PF13508">
    <property type="entry name" value="Acetyltransf_7"/>
    <property type="match status" value="1"/>
</dbReference>
<dbReference type="SUPFAM" id="SSF55729">
    <property type="entry name" value="Acyl-CoA N-acyltransferases (Nat)"/>
    <property type="match status" value="1"/>
</dbReference>
<dbReference type="Gene3D" id="3.40.630.30">
    <property type="match status" value="1"/>
</dbReference>
<dbReference type="PANTHER" id="PTHR42791:SF1">
    <property type="entry name" value="N-ACETYLTRANSFERASE DOMAIN-CONTAINING PROTEIN"/>
    <property type="match status" value="1"/>
</dbReference>
<dbReference type="InterPro" id="IPR016181">
    <property type="entry name" value="Acyl_CoA_acyltransferase"/>
</dbReference>
<evidence type="ECO:0000259" key="2">
    <source>
        <dbReference type="PROSITE" id="PS51186"/>
    </source>
</evidence>
<proteinExistence type="predicted"/>
<dbReference type="STRING" id="154538.A0A1M2VWB1"/>
<dbReference type="OMA" id="NAELDCY"/>
<evidence type="ECO:0000256" key="1">
    <source>
        <dbReference type="SAM" id="SignalP"/>
    </source>
</evidence>
<reference evidence="3 4" key="1">
    <citation type="submission" date="2016-10" db="EMBL/GenBank/DDBJ databases">
        <title>Genome sequence of the basidiomycete white-rot fungus Trametes pubescens.</title>
        <authorList>
            <person name="Makela M.R."/>
            <person name="Granchi Z."/>
            <person name="Peng M."/>
            <person name="De Vries R.P."/>
            <person name="Grigoriev I."/>
            <person name="Riley R."/>
            <person name="Hilden K."/>
        </authorList>
    </citation>
    <scope>NUCLEOTIDE SEQUENCE [LARGE SCALE GENOMIC DNA]</scope>
    <source>
        <strain evidence="3 4">FBCC735</strain>
    </source>
</reference>
<evidence type="ECO:0000313" key="4">
    <source>
        <dbReference type="Proteomes" id="UP000184267"/>
    </source>
</evidence>
<dbReference type="Proteomes" id="UP000184267">
    <property type="component" value="Unassembled WGS sequence"/>
</dbReference>